<gene>
    <name evidence="2" type="ORF">BC936DRAFT_149705</name>
</gene>
<dbReference type="EMBL" id="RBNI01009253">
    <property type="protein sequence ID" value="RUP44263.1"/>
    <property type="molecule type" value="Genomic_DNA"/>
</dbReference>
<dbReference type="OrthoDB" id="423462at2759"/>
<organism evidence="2 3">
    <name type="scientific">Jimgerdemannia flammicorona</name>
    <dbReference type="NCBI Taxonomy" id="994334"/>
    <lineage>
        <taxon>Eukaryota</taxon>
        <taxon>Fungi</taxon>
        <taxon>Fungi incertae sedis</taxon>
        <taxon>Mucoromycota</taxon>
        <taxon>Mucoromycotina</taxon>
        <taxon>Endogonomycetes</taxon>
        <taxon>Endogonales</taxon>
        <taxon>Endogonaceae</taxon>
        <taxon>Jimgerdemannia</taxon>
    </lineage>
</organism>
<evidence type="ECO:0000256" key="1">
    <source>
        <dbReference type="SAM" id="MobiDB-lite"/>
    </source>
</evidence>
<sequence length="232" mass="25364">MAELGRPQRSAQVATEVDILTTEVDILTTEVDILTTEVDTLAIEVDILATEVDILAMVTAANFVDRSTRPSIPVAVVLPPVCPSPDFDSDSYAGYDGRRDIDCVCRTDDDLFGLDCVFGHYDAALCLNLDLDHYNPSTNSDHVPCYRYVDLIPCFAVDVELLRLYDKQEYWTNVLRHIPFFTSVSVLCNAAEMDAAAAAATAIAADPVRSTMEFGPCSKSRSASPYSPPGLR</sequence>
<keyword evidence="3" id="KW-1185">Reference proteome</keyword>
<comment type="caution">
    <text evidence="2">The sequence shown here is derived from an EMBL/GenBank/DDBJ whole genome shotgun (WGS) entry which is preliminary data.</text>
</comment>
<accession>A0A433D097</accession>
<evidence type="ECO:0000313" key="2">
    <source>
        <dbReference type="EMBL" id="RUP44263.1"/>
    </source>
</evidence>
<dbReference type="AlphaFoldDB" id="A0A433D097"/>
<proteinExistence type="predicted"/>
<evidence type="ECO:0000313" key="3">
    <source>
        <dbReference type="Proteomes" id="UP000268093"/>
    </source>
</evidence>
<dbReference type="Proteomes" id="UP000268093">
    <property type="component" value="Unassembled WGS sequence"/>
</dbReference>
<protein>
    <submittedName>
        <fullName evidence="2">Uncharacterized protein</fullName>
    </submittedName>
</protein>
<name>A0A433D097_9FUNG</name>
<reference evidence="2 3" key="1">
    <citation type="journal article" date="2018" name="New Phytol.">
        <title>Phylogenomics of Endogonaceae and evolution of mycorrhizas within Mucoromycota.</title>
        <authorList>
            <person name="Chang Y."/>
            <person name="Desiro A."/>
            <person name="Na H."/>
            <person name="Sandor L."/>
            <person name="Lipzen A."/>
            <person name="Clum A."/>
            <person name="Barry K."/>
            <person name="Grigoriev I.V."/>
            <person name="Martin F.M."/>
            <person name="Stajich J.E."/>
            <person name="Smith M.E."/>
            <person name="Bonito G."/>
            <person name="Spatafora J.W."/>
        </authorList>
    </citation>
    <scope>NUCLEOTIDE SEQUENCE [LARGE SCALE GENOMIC DNA]</scope>
    <source>
        <strain evidence="2 3">GMNB39</strain>
    </source>
</reference>
<feature type="region of interest" description="Disordered" evidence="1">
    <location>
        <begin position="213"/>
        <end position="232"/>
    </location>
</feature>